<comment type="caution">
    <text evidence="1">The sequence shown here is derived from an EMBL/GenBank/DDBJ whole genome shotgun (WGS) entry which is preliminary data.</text>
</comment>
<protein>
    <submittedName>
        <fullName evidence="1">Uncharacterized protein</fullName>
    </submittedName>
</protein>
<evidence type="ECO:0000313" key="2">
    <source>
        <dbReference type="Proteomes" id="UP000054843"/>
    </source>
</evidence>
<dbReference type="AlphaFoldDB" id="A0A0V1NA54"/>
<sequence length="59" mass="7089">MDLNKKLLQYHYIIFKYILFNASSVKVSYCHLQLKMDEKKTVPAIMKYFHGKKEMCISK</sequence>
<keyword evidence="2" id="KW-1185">Reference proteome</keyword>
<evidence type="ECO:0000313" key="1">
    <source>
        <dbReference type="EMBL" id="KRZ80850.1"/>
    </source>
</evidence>
<dbReference type="EMBL" id="JYDO01000001">
    <property type="protein sequence ID" value="KRZ80850.1"/>
    <property type="molecule type" value="Genomic_DNA"/>
</dbReference>
<organism evidence="1 2">
    <name type="scientific">Trichinella papuae</name>
    <dbReference type="NCBI Taxonomy" id="268474"/>
    <lineage>
        <taxon>Eukaryota</taxon>
        <taxon>Metazoa</taxon>
        <taxon>Ecdysozoa</taxon>
        <taxon>Nematoda</taxon>
        <taxon>Enoplea</taxon>
        <taxon>Dorylaimia</taxon>
        <taxon>Trichinellida</taxon>
        <taxon>Trichinellidae</taxon>
        <taxon>Trichinella</taxon>
    </lineage>
</organism>
<name>A0A0V1NA54_9BILA</name>
<accession>A0A0V1NA54</accession>
<reference evidence="1 2" key="1">
    <citation type="submission" date="2015-01" db="EMBL/GenBank/DDBJ databases">
        <title>Evolution of Trichinella species and genotypes.</title>
        <authorList>
            <person name="Korhonen P.K."/>
            <person name="Edoardo P."/>
            <person name="Giuseppe L.R."/>
            <person name="Gasser R.B."/>
        </authorList>
    </citation>
    <scope>NUCLEOTIDE SEQUENCE [LARGE SCALE GENOMIC DNA]</scope>
    <source>
        <strain evidence="1">ISS1980</strain>
    </source>
</reference>
<gene>
    <name evidence="1" type="ORF">T10_13682</name>
</gene>
<proteinExistence type="predicted"/>
<dbReference type="Proteomes" id="UP000054843">
    <property type="component" value="Unassembled WGS sequence"/>
</dbReference>